<organism evidence="2 3">
    <name type="scientific">Aspergillus versicolor CBS 583.65</name>
    <dbReference type="NCBI Taxonomy" id="1036611"/>
    <lineage>
        <taxon>Eukaryota</taxon>
        <taxon>Fungi</taxon>
        <taxon>Dikarya</taxon>
        <taxon>Ascomycota</taxon>
        <taxon>Pezizomycotina</taxon>
        <taxon>Eurotiomycetes</taxon>
        <taxon>Eurotiomycetidae</taxon>
        <taxon>Eurotiales</taxon>
        <taxon>Aspergillaceae</taxon>
        <taxon>Aspergillus</taxon>
        <taxon>Aspergillus subgen. Nidulantes</taxon>
    </lineage>
</organism>
<proteinExistence type="predicted"/>
<evidence type="ECO:0000313" key="3">
    <source>
        <dbReference type="Proteomes" id="UP000184073"/>
    </source>
</evidence>
<dbReference type="EMBL" id="KV878126">
    <property type="protein sequence ID" value="OJI98547.1"/>
    <property type="molecule type" value="Genomic_DNA"/>
</dbReference>
<reference evidence="3" key="1">
    <citation type="journal article" date="2017" name="Genome Biol.">
        <title>Comparative genomics reveals high biological diversity and specific adaptations in the industrially and medically important fungal genus Aspergillus.</title>
        <authorList>
            <person name="de Vries R.P."/>
            <person name="Riley R."/>
            <person name="Wiebenga A."/>
            <person name="Aguilar-Osorio G."/>
            <person name="Amillis S."/>
            <person name="Uchima C.A."/>
            <person name="Anderluh G."/>
            <person name="Asadollahi M."/>
            <person name="Askin M."/>
            <person name="Barry K."/>
            <person name="Battaglia E."/>
            <person name="Bayram O."/>
            <person name="Benocci T."/>
            <person name="Braus-Stromeyer S.A."/>
            <person name="Caldana C."/>
            <person name="Canovas D."/>
            <person name="Cerqueira G.C."/>
            <person name="Chen F."/>
            <person name="Chen W."/>
            <person name="Choi C."/>
            <person name="Clum A."/>
            <person name="Dos Santos R.A."/>
            <person name="Damasio A.R."/>
            <person name="Diallinas G."/>
            <person name="Emri T."/>
            <person name="Fekete E."/>
            <person name="Flipphi M."/>
            <person name="Freyberg S."/>
            <person name="Gallo A."/>
            <person name="Gournas C."/>
            <person name="Habgood R."/>
            <person name="Hainaut M."/>
            <person name="Harispe M.L."/>
            <person name="Henrissat B."/>
            <person name="Hilden K.S."/>
            <person name="Hope R."/>
            <person name="Hossain A."/>
            <person name="Karabika E."/>
            <person name="Karaffa L."/>
            <person name="Karanyi Z."/>
            <person name="Krasevec N."/>
            <person name="Kuo A."/>
            <person name="Kusch H."/>
            <person name="LaButti K."/>
            <person name="Lagendijk E.L."/>
            <person name="Lapidus A."/>
            <person name="Levasseur A."/>
            <person name="Lindquist E."/>
            <person name="Lipzen A."/>
            <person name="Logrieco A.F."/>
            <person name="MacCabe A."/>
            <person name="Maekelae M.R."/>
            <person name="Malavazi I."/>
            <person name="Melin P."/>
            <person name="Meyer V."/>
            <person name="Mielnichuk N."/>
            <person name="Miskei M."/>
            <person name="Molnar A.P."/>
            <person name="Mule G."/>
            <person name="Ngan C.Y."/>
            <person name="Orejas M."/>
            <person name="Orosz E."/>
            <person name="Ouedraogo J.P."/>
            <person name="Overkamp K.M."/>
            <person name="Park H.-S."/>
            <person name="Perrone G."/>
            <person name="Piumi F."/>
            <person name="Punt P.J."/>
            <person name="Ram A.F."/>
            <person name="Ramon A."/>
            <person name="Rauscher S."/>
            <person name="Record E."/>
            <person name="Riano-Pachon D.M."/>
            <person name="Robert V."/>
            <person name="Roehrig J."/>
            <person name="Ruller R."/>
            <person name="Salamov A."/>
            <person name="Salih N.S."/>
            <person name="Samson R.A."/>
            <person name="Sandor E."/>
            <person name="Sanguinetti M."/>
            <person name="Schuetze T."/>
            <person name="Sepcic K."/>
            <person name="Shelest E."/>
            <person name="Sherlock G."/>
            <person name="Sophianopoulou V."/>
            <person name="Squina F.M."/>
            <person name="Sun H."/>
            <person name="Susca A."/>
            <person name="Todd R.B."/>
            <person name="Tsang A."/>
            <person name="Unkles S.E."/>
            <person name="van de Wiele N."/>
            <person name="van Rossen-Uffink D."/>
            <person name="Oliveira J.V."/>
            <person name="Vesth T.C."/>
            <person name="Visser J."/>
            <person name="Yu J.-H."/>
            <person name="Zhou M."/>
            <person name="Andersen M.R."/>
            <person name="Archer D.B."/>
            <person name="Baker S.E."/>
            <person name="Benoit I."/>
            <person name="Brakhage A.A."/>
            <person name="Braus G.H."/>
            <person name="Fischer R."/>
            <person name="Frisvad J.C."/>
            <person name="Goldman G.H."/>
            <person name="Houbraken J."/>
            <person name="Oakley B."/>
            <person name="Pocsi I."/>
            <person name="Scazzocchio C."/>
            <person name="Seiboth B."/>
            <person name="vanKuyk P.A."/>
            <person name="Wortman J."/>
            <person name="Dyer P.S."/>
            <person name="Grigoriev I.V."/>
        </authorList>
    </citation>
    <scope>NUCLEOTIDE SEQUENCE [LARGE SCALE GENOMIC DNA]</scope>
    <source>
        <strain evidence="3">CBS 583.65</strain>
    </source>
</reference>
<evidence type="ECO:0000256" key="1">
    <source>
        <dbReference type="SAM" id="MobiDB-lite"/>
    </source>
</evidence>
<dbReference type="RefSeq" id="XP_040664310.1">
    <property type="nucleotide sequence ID" value="XM_040813673.1"/>
</dbReference>
<protein>
    <submittedName>
        <fullName evidence="2">Uncharacterized protein</fullName>
    </submittedName>
</protein>
<evidence type="ECO:0000313" key="2">
    <source>
        <dbReference type="EMBL" id="OJI98547.1"/>
    </source>
</evidence>
<dbReference type="GeneID" id="63729184"/>
<accession>A0A1L9PAI6</accession>
<dbReference type="AlphaFoldDB" id="A0A1L9PAI6"/>
<name>A0A1L9PAI6_ASPVE</name>
<dbReference type="VEuPathDB" id="FungiDB:ASPVEDRAFT_469802"/>
<keyword evidence="3" id="KW-1185">Reference proteome</keyword>
<feature type="region of interest" description="Disordered" evidence="1">
    <location>
        <begin position="1"/>
        <end position="35"/>
    </location>
</feature>
<gene>
    <name evidence="2" type="ORF">ASPVEDRAFT_469802</name>
</gene>
<sequence>MANQKARRRKKKKKKKKKKVPTTSQLQKIAKDQPRSRRILIQNKSEDAWTICHKQKRYEIYPSSSADEVSTVCRYFHYL</sequence>
<feature type="compositionally biased region" description="Basic residues" evidence="1">
    <location>
        <begin position="1"/>
        <end position="20"/>
    </location>
</feature>
<dbReference type="Proteomes" id="UP000184073">
    <property type="component" value="Unassembled WGS sequence"/>
</dbReference>